<evidence type="ECO:0000313" key="2">
    <source>
        <dbReference type="EMBL" id="GGG91743.1"/>
    </source>
</evidence>
<dbReference type="SUPFAM" id="SSF50630">
    <property type="entry name" value="Acid proteases"/>
    <property type="match status" value="1"/>
</dbReference>
<dbReference type="Gene3D" id="2.40.70.10">
    <property type="entry name" value="Acid Proteases"/>
    <property type="match status" value="1"/>
</dbReference>
<dbReference type="InterPro" id="IPR008503">
    <property type="entry name" value="Asp_endopeptidase"/>
</dbReference>
<dbReference type="Proteomes" id="UP000660862">
    <property type="component" value="Unassembled WGS sequence"/>
</dbReference>
<reference evidence="2" key="2">
    <citation type="submission" date="2020-09" db="EMBL/GenBank/DDBJ databases">
        <authorList>
            <person name="Sun Q."/>
            <person name="Zhou Y."/>
        </authorList>
    </citation>
    <scope>NUCLEOTIDE SEQUENCE</scope>
    <source>
        <strain evidence="2">CGMCC 1.12195</strain>
    </source>
</reference>
<reference evidence="2" key="1">
    <citation type="journal article" date="2014" name="Int. J. Syst. Evol. Microbiol.">
        <title>Complete genome sequence of Corynebacterium casei LMG S-19264T (=DSM 44701T), isolated from a smear-ripened cheese.</title>
        <authorList>
            <consortium name="US DOE Joint Genome Institute (JGI-PGF)"/>
            <person name="Walter F."/>
            <person name="Albersmeier A."/>
            <person name="Kalinowski J."/>
            <person name="Ruckert C."/>
        </authorList>
    </citation>
    <scope>NUCLEOTIDE SEQUENCE</scope>
    <source>
        <strain evidence="2">CGMCC 1.12195</strain>
    </source>
</reference>
<gene>
    <name evidence="2" type="primary">rimK2</name>
    <name evidence="2" type="ORF">GCM10007415_28010</name>
</gene>
<dbReference type="EMBL" id="BMER01000002">
    <property type="protein sequence ID" value="GGG91743.1"/>
    <property type="molecule type" value="Genomic_DNA"/>
</dbReference>
<dbReference type="PANTHER" id="PTHR38037:SF2">
    <property type="entry name" value="ATP-DEPENDENT ZINC PROTEASE DOMAIN-CONTAINING PROTEIN-RELATED"/>
    <property type="match status" value="1"/>
</dbReference>
<protein>
    <submittedName>
        <fullName evidence="2">Ribosomal protein S6 modification protein</fullName>
    </submittedName>
</protein>
<evidence type="ECO:0000259" key="1">
    <source>
        <dbReference type="Pfam" id="PF05618"/>
    </source>
</evidence>
<feature type="domain" description="Retropepsin-like aspartic endopeptidase" evidence="1">
    <location>
        <begin position="7"/>
        <end position="142"/>
    </location>
</feature>
<dbReference type="PANTHER" id="PTHR38037">
    <property type="entry name" value="ZN_PROTEASE DOMAIN-CONTAINING PROTEIN"/>
    <property type="match status" value="1"/>
</dbReference>
<name>A0A917HV62_9SPHI</name>
<organism evidence="2 3">
    <name type="scientific">Parapedobacter pyrenivorans</name>
    <dbReference type="NCBI Taxonomy" id="1305674"/>
    <lineage>
        <taxon>Bacteria</taxon>
        <taxon>Pseudomonadati</taxon>
        <taxon>Bacteroidota</taxon>
        <taxon>Sphingobacteriia</taxon>
        <taxon>Sphingobacteriales</taxon>
        <taxon>Sphingobacteriaceae</taxon>
        <taxon>Parapedobacter</taxon>
    </lineage>
</organism>
<sequence length="148" mass="17244">MSPKLKVIGWKETLDLPDLGLRDIPAKVDTGARTSVLHCSHIQLIKKGRKQFVEFRPLDDRCRPQSETYVFPFHSERKIKNSFGQEENRYIIRTSVTLFDELHPIEISLRDRSGMEFPMLLGRTFIRKKFVVDVSRSNLARKASKDNK</sequence>
<proteinExistence type="predicted"/>
<dbReference type="Pfam" id="PF05618">
    <property type="entry name" value="Zn_protease"/>
    <property type="match status" value="1"/>
</dbReference>
<keyword evidence="3" id="KW-1185">Reference proteome</keyword>
<dbReference type="InterPro" id="IPR021109">
    <property type="entry name" value="Peptidase_aspartic_dom_sf"/>
</dbReference>
<accession>A0A917HV62</accession>
<comment type="caution">
    <text evidence="2">The sequence shown here is derived from an EMBL/GenBank/DDBJ whole genome shotgun (WGS) entry which is preliminary data.</text>
</comment>
<evidence type="ECO:0000313" key="3">
    <source>
        <dbReference type="Proteomes" id="UP000660862"/>
    </source>
</evidence>
<dbReference type="RefSeq" id="WP_188506652.1">
    <property type="nucleotide sequence ID" value="NZ_BMER01000002.1"/>
</dbReference>
<dbReference type="AlphaFoldDB" id="A0A917HV62"/>